<dbReference type="RefSeq" id="WP_030150325.1">
    <property type="nucleotide sequence ID" value="NZ_JOFV01000003.1"/>
</dbReference>
<evidence type="ECO:0000313" key="1">
    <source>
        <dbReference type="EMBL" id="RXR25399.1"/>
    </source>
</evidence>
<organism evidence="2 3">
    <name type="scientific">Oerskovia turbata</name>
    <dbReference type="NCBI Taxonomy" id="1713"/>
    <lineage>
        <taxon>Bacteria</taxon>
        <taxon>Bacillati</taxon>
        <taxon>Actinomycetota</taxon>
        <taxon>Actinomycetes</taxon>
        <taxon>Micrococcales</taxon>
        <taxon>Cellulomonadaceae</taxon>
        <taxon>Oerskovia</taxon>
    </lineage>
</organism>
<evidence type="ECO:0000313" key="2">
    <source>
        <dbReference type="EMBL" id="RXR33960.1"/>
    </source>
</evidence>
<evidence type="ECO:0000313" key="4">
    <source>
        <dbReference type="Proteomes" id="UP000290517"/>
    </source>
</evidence>
<proteinExistence type="predicted"/>
<gene>
    <name evidence="1" type="ORF">EQW73_11190</name>
    <name evidence="2" type="ORF">EQW78_10125</name>
</gene>
<keyword evidence="4" id="KW-1185">Reference proteome</keyword>
<protein>
    <submittedName>
        <fullName evidence="2">Uncharacterized protein</fullName>
    </submittedName>
</protein>
<sequence>MSLDPRELLRLLGGARRHRTDPTDDAVAVAARASNPYVAASIGRTRVSPFTTDLDLRIYLPRLAAEQPGTIAEVVEAAAMAAWRSSSRHVDAINLDIVLDQRRPEDRLGDGRAMRVSPLEHALGPGVLFSWRRLTFPEAELVRRFGARPQERSR</sequence>
<dbReference type="Proteomes" id="UP000290517">
    <property type="component" value="Unassembled WGS sequence"/>
</dbReference>
<evidence type="ECO:0000313" key="3">
    <source>
        <dbReference type="Proteomes" id="UP000289805"/>
    </source>
</evidence>
<dbReference type="Proteomes" id="UP000289805">
    <property type="component" value="Unassembled WGS sequence"/>
</dbReference>
<name>A0A4Q1KWA9_9CELL</name>
<reference evidence="3 4" key="1">
    <citation type="submission" date="2019-01" db="EMBL/GenBank/DDBJ databases">
        <title>Oerskovia turbata Genome sequencing and assembly.</title>
        <authorList>
            <person name="Dou T."/>
        </authorList>
    </citation>
    <scope>NUCLEOTIDE SEQUENCE [LARGE SCALE GENOMIC DNA]</scope>
    <source>
        <strain evidence="2 3">JCM12123</strain>
        <strain evidence="1 4">JCM3160</strain>
    </source>
</reference>
<accession>A0A4Q1KWA9</accession>
<comment type="caution">
    <text evidence="2">The sequence shown here is derived from an EMBL/GenBank/DDBJ whole genome shotgun (WGS) entry which is preliminary data.</text>
</comment>
<dbReference type="AlphaFoldDB" id="A0A4Q1KWA9"/>
<dbReference type="EMBL" id="SDJQ01000012">
    <property type="protein sequence ID" value="RXR33960.1"/>
    <property type="molecule type" value="Genomic_DNA"/>
</dbReference>
<dbReference type="EMBL" id="SDJR01000006">
    <property type="protein sequence ID" value="RXR25399.1"/>
    <property type="molecule type" value="Genomic_DNA"/>
</dbReference>
<dbReference type="STRING" id="1713.GCA_000718325_00770"/>